<dbReference type="InterPro" id="IPR037210">
    <property type="entry name" value="YoaC-like_sf"/>
</dbReference>
<reference evidence="1 2" key="1">
    <citation type="submission" date="2019-02" db="EMBL/GenBank/DDBJ databases">
        <title>Deep-cultivation of Planctomycetes and their phenomic and genomic characterization uncovers novel biology.</title>
        <authorList>
            <person name="Wiegand S."/>
            <person name="Jogler M."/>
            <person name="Boedeker C."/>
            <person name="Pinto D."/>
            <person name="Vollmers J."/>
            <person name="Rivas-Marin E."/>
            <person name="Kohn T."/>
            <person name="Peeters S.H."/>
            <person name="Heuer A."/>
            <person name="Rast P."/>
            <person name="Oberbeckmann S."/>
            <person name="Bunk B."/>
            <person name="Jeske O."/>
            <person name="Meyerdierks A."/>
            <person name="Storesund J.E."/>
            <person name="Kallscheuer N."/>
            <person name="Luecker S."/>
            <person name="Lage O.M."/>
            <person name="Pohl T."/>
            <person name="Merkel B.J."/>
            <person name="Hornburger P."/>
            <person name="Mueller R.-W."/>
            <person name="Bruemmer F."/>
            <person name="Labrenz M."/>
            <person name="Spormann A.M."/>
            <person name="Op den Camp H."/>
            <person name="Overmann J."/>
            <person name="Amann R."/>
            <person name="Jetten M.S.M."/>
            <person name="Mascher T."/>
            <person name="Medema M.H."/>
            <person name="Devos D.P."/>
            <person name="Kaster A.-K."/>
            <person name="Ovreas L."/>
            <person name="Rohde M."/>
            <person name="Galperin M.Y."/>
            <person name="Jogler C."/>
        </authorList>
    </citation>
    <scope>NUCLEOTIDE SEQUENCE [LARGE SCALE GENOMIC DNA]</scope>
    <source>
        <strain evidence="1 2">V6</strain>
    </source>
</reference>
<dbReference type="SUPFAM" id="SSF140670">
    <property type="entry name" value="YoaC-like"/>
    <property type="match status" value="1"/>
</dbReference>
<dbReference type="Pfam" id="PF08986">
    <property type="entry name" value="DUF1889"/>
    <property type="match status" value="1"/>
</dbReference>
<organism evidence="1 2">
    <name type="scientific">Gimesia chilikensis</name>
    <dbReference type="NCBI Taxonomy" id="2605989"/>
    <lineage>
        <taxon>Bacteria</taxon>
        <taxon>Pseudomonadati</taxon>
        <taxon>Planctomycetota</taxon>
        <taxon>Planctomycetia</taxon>
        <taxon>Planctomycetales</taxon>
        <taxon>Planctomycetaceae</taxon>
        <taxon>Gimesia</taxon>
    </lineage>
</organism>
<gene>
    <name evidence="1" type="ORF">V6x_23530</name>
</gene>
<accession>A0A517WBM3</accession>
<protein>
    <submittedName>
        <fullName evidence="1">Uncharacterized protein</fullName>
    </submittedName>
</protein>
<dbReference type="Proteomes" id="UP000320722">
    <property type="component" value="Chromosome"/>
</dbReference>
<dbReference type="Gene3D" id="1.20.1290.30">
    <property type="match status" value="1"/>
</dbReference>
<dbReference type="RefSeq" id="WP_145039788.1">
    <property type="nucleotide sequence ID" value="NZ_CP036347.1"/>
</dbReference>
<dbReference type="EMBL" id="CP036347">
    <property type="protein sequence ID" value="QDU02648.1"/>
    <property type="molecule type" value="Genomic_DNA"/>
</dbReference>
<name>A0A517WBM3_9PLAN</name>
<dbReference type="AlphaFoldDB" id="A0A517WBM3"/>
<proteinExistence type="predicted"/>
<evidence type="ECO:0000313" key="1">
    <source>
        <dbReference type="EMBL" id="QDU02648.1"/>
    </source>
</evidence>
<evidence type="ECO:0000313" key="2">
    <source>
        <dbReference type="Proteomes" id="UP000320722"/>
    </source>
</evidence>
<dbReference type="InterPro" id="IPR015079">
    <property type="entry name" value="DUF1889"/>
</dbReference>
<sequence>MNSVVTKGLEAITSRTNLSTGLSHPNDMNAAKEMFLLLHQAGEILLSEEIESYAVSNGWSAKDANELAQLGGQIGMGKKPRIKDGPWWKDGLIEQWQNEEND</sequence>